<comment type="caution">
    <text evidence="2">The sequence shown here is derived from an EMBL/GenBank/DDBJ whole genome shotgun (WGS) entry which is preliminary data.</text>
</comment>
<dbReference type="Proteomes" id="UP001165082">
    <property type="component" value="Unassembled WGS sequence"/>
</dbReference>
<accession>A0A9W7DLI9</accession>
<organism evidence="2 3">
    <name type="scientific">Triparma retinervis</name>
    <dbReference type="NCBI Taxonomy" id="2557542"/>
    <lineage>
        <taxon>Eukaryota</taxon>
        <taxon>Sar</taxon>
        <taxon>Stramenopiles</taxon>
        <taxon>Ochrophyta</taxon>
        <taxon>Bolidophyceae</taxon>
        <taxon>Parmales</taxon>
        <taxon>Triparmaceae</taxon>
        <taxon>Triparma</taxon>
    </lineage>
</organism>
<name>A0A9W7DLI9_9STRA</name>
<dbReference type="AlphaFoldDB" id="A0A9W7DLI9"/>
<evidence type="ECO:0000313" key="2">
    <source>
        <dbReference type="EMBL" id="GMH46652.1"/>
    </source>
</evidence>
<keyword evidence="3" id="KW-1185">Reference proteome</keyword>
<feature type="region of interest" description="Disordered" evidence="1">
    <location>
        <begin position="88"/>
        <end position="116"/>
    </location>
</feature>
<sequence length="116" mass="13024">MSYFDHFCDRQEFKYDVLKWGEDEDQSEATKRWAEFKRTKIVDHLLGEEEKERNFLAYMYNQIYLFPQGGDAYVFFEGMKAGGDIEGALKTKGKEGGGGGDKETTTKGGAATPSGA</sequence>
<feature type="compositionally biased region" description="Basic and acidic residues" evidence="1">
    <location>
        <begin position="88"/>
        <end position="105"/>
    </location>
</feature>
<dbReference type="EMBL" id="BRXZ01004313">
    <property type="protein sequence ID" value="GMH46652.1"/>
    <property type="molecule type" value="Genomic_DNA"/>
</dbReference>
<proteinExistence type="predicted"/>
<feature type="compositionally biased region" description="Low complexity" evidence="1">
    <location>
        <begin position="106"/>
        <end position="116"/>
    </location>
</feature>
<gene>
    <name evidence="2" type="ORF">TrRE_jg9309</name>
</gene>
<evidence type="ECO:0000256" key="1">
    <source>
        <dbReference type="SAM" id="MobiDB-lite"/>
    </source>
</evidence>
<protein>
    <submittedName>
        <fullName evidence="2">Uncharacterized protein</fullName>
    </submittedName>
</protein>
<evidence type="ECO:0000313" key="3">
    <source>
        <dbReference type="Proteomes" id="UP001165082"/>
    </source>
</evidence>
<reference evidence="2" key="1">
    <citation type="submission" date="2022-07" db="EMBL/GenBank/DDBJ databases">
        <title>Genome analysis of Parmales, a sister group of diatoms, reveals the evolutionary specialization of diatoms from phago-mixotrophs to photoautotrophs.</title>
        <authorList>
            <person name="Ban H."/>
            <person name="Sato S."/>
            <person name="Yoshikawa S."/>
            <person name="Kazumasa Y."/>
            <person name="Nakamura Y."/>
            <person name="Ichinomiya M."/>
            <person name="Saitoh K."/>
            <person name="Sato N."/>
            <person name="Blanc-Mathieu R."/>
            <person name="Endo H."/>
            <person name="Kuwata A."/>
            <person name="Ogata H."/>
        </authorList>
    </citation>
    <scope>NUCLEOTIDE SEQUENCE</scope>
</reference>